<name>A0ABT4RNV9_9ACTN</name>
<sequence>MSLPTVREPYRRVARSPLEAGLAEAEARVLEELAAEGEWVKRAVAAATACDTAAAEQLSAEHEQLERCHTAVHDRLLSVLALQAPVAGDLRLAIALLHVNERLERIGAQCANIGTMCTALPPGVRPSETQLQCFGKMAELAQEQLSDARTVFAERDIDGARRMLEHDRQINEANRRCFAIAVHANCADERTREVAFMVAMMARALERIGDNAVDIARQAAFVATGRFAPAA</sequence>
<keyword evidence="3" id="KW-1185">Reference proteome</keyword>
<feature type="domain" description="PhoU" evidence="1">
    <location>
        <begin position="40"/>
        <end position="114"/>
    </location>
</feature>
<organism evidence="2 3">
    <name type="scientific">Solirubrobacter deserti</name>
    <dbReference type="NCBI Taxonomy" id="2282478"/>
    <lineage>
        <taxon>Bacteria</taxon>
        <taxon>Bacillati</taxon>
        <taxon>Actinomycetota</taxon>
        <taxon>Thermoleophilia</taxon>
        <taxon>Solirubrobacterales</taxon>
        <taxon>Solirubrobacteraceae</taxon>
        <taxon>Solirubrobacter</taxon>
    </lineage>
</organism>
<dbReference type="SUPFAM" id="SSF109755">
    <property type="entry name" value="PhoU-like"/>
    <property type="match status" value="1"/>
</dbReference>
<gene>
    <name evidence="2" type="ORF">OJ962_20900</name>
</gene>
<dbReference type="PANTHER" id="PTHR42930:SF3">
    <property type="entry name" value="PHOSPHATE-SPECIFIC TRANSPORT SYSTEM ACCESSORY PROTEIN PHOU"/>
    <property type="match status" value="1"/>
</dbReference>
<dbReference type="EMBL" id="JAPCID010000032">
    <property type="protein sequence ID" value="MDA0139975.1"/>
    <property type="molecule type" value="Genomic_DNA"/>
</dbReference>
<evidence type="ECO:0000313" key="3">
    <source>
        <dbReference type="Proteomes" id="UP001147700"/>
    </source>
</evidence>
<dbReference type="Gene3D" id="1.20.58.220">
    <property type="entry name" value="Phosphate transport system protein phou homolog 2, domain 2"/>
    <property type="match status" value="1"/>
</dbReference>
<comment type="caution">
    <text evidence="2">The sequence shown here is derived from an EMBL/GenBank/DDBJ whole genome shotgun (WGS) entry which is preliminary data.</text>
</comment>
<feature type="domain" description="PhoU" evidence="1">
    <location>
        <begin position="136"/>
        <end position="218"/>
    </location>
</feature>
<accession>A0ABT4RNV9</accession>
<dbReference type="RefSeq" id="WP_202954983.1">
    <property type="nucleotide sequence ID" value="NZ_JAPCID010000032.1"/>
</dbReference>
<evidence type="ECO:0000259" key="1">
    <source>
        <dbReference type="Pfam" id="PF01895"/>
    </source>
</evidence>
<protein>
    <recommendedName>
        <fullName evidence="1">PhoU domain-containing protein</fullName>
    </recommendedName>
</protein>
<dbReference type="InterPro" id="IPR028366">
    <property type="entry name" value="PhoU"/>
</dbReference>
<dbReference type="Proteomes" id="UP001147700">
    <property type="component" value="Unassembled WGS sequence"/>
</dbReference>
<reference evidence="2" key="1">
    <citation type="submission" date="2022-10" db="EMBL/GenBank/DDBJ databases">
        <title>The WGS of Solirubrobacter sp. CPCC 204708.</title>
        <authorList>
            <person name="Jiang Z."/>
        </authorList>
    </citation>
    <scope>NUCLEOTIDE SEQUENCE</scope>
    <source>
        <strain evidence="2">CPCC 204708</strain>
    </source>
</reference>
<dbReference type="InterPro" id="IPR026022">
    <property type="entry name" value="PhoU_dom"/>
</dbReference>
<dbReference type="InterPro" id="IPR038078">
    <property type="entry name" value="PhoU-like_sf"/>
</dbReference>
<proteinExistence type="predicted"/>
<dbReference type="PANTHER" id="PTHR42930">
    <property type="entry name" value="PHOSPHATE-SPECIFIC TRANSPORT SYSTEM ACCESSORY PROTEIN PHOU"/>
    <property type="match status" value="1"/>
</dbReference>
<dbReference type="Pfam" id="PF01895">
    <property type="entry name" value="PhoU"/>
    <property type="match status" value="2"/>
</dbReference>
<evidence type="ECO:0000313" key="2">
    <source>
        <dbReference type="EMBL" id="MDA0139975.1"/>
    </source>
</evidence>